<name>A0A9D3RHE6_ANGAN</name>
<evidence type="ECO:0000313" key="2">
    <source>
        <dbReference type="EMBL" id="KAG5829993.1"/>
    </source>
</evidence>
<organism evidence="2 3">
    <name type="scientific">Anguilla anguilla</name>
    <name type="common">European freshwater eel</name>
    <name type="synonym">Muraena anguilla</name>
    <dbReference type="NCBI Taxonomy" id="7936"/>
    <lineage>
        <taxon>Eukaryota</taxon>
        <taxon>Metazoa</taxon>
        <taxon>Chordata</taxon>
        <taxon>Craniata</taxon>
        <taxon>Vertebrata</taxon>
        <taxon>Euteleostomi</taxon>
        <taxon>Actinopterygii</taxon>
        <taxon>Neopterygii</taxon>
        <taxon>Teleostei</taxon>
        <taxon>Anguilliformes</taxon>
        <taxon>Anguillidae</taxon>
        <taxon>Anguilla</taxon>
    </lineage>
</organism>
<proteinExistence type="predicted"/>
<evidence type="ECO:0000313" key="3">
    <source>
        <dbReference type="Proteomes" id="UP001044222"/>
    </source>
</evidence>
<comment type="caution">
    <text evidence="2">The sequence shown here is derived from an EMBL/GenBank/DDBJ whole genome shotgun (WGS) entry which is preliminary data.</text>
</comment>
<keyword evidence="1" id="KW-1133">Transmembrane helix</keyword>
<evidence type="ECO:0000256" key="1">
    <source>
        <dbReference type="SAM" id="Phobius"/>
    </source>
</evidence>
<keyword evidence="3" id="KW-1185">Reference proteome</keyword>
<dbReference type="Gene3D" id="2.60.40.10">
    <property type="entry name" value="Immunoglobulins"/>
    <property type="match status" value="1"/>
</dbReference>
<reference evidence="2" key="1">
    <citation type="submission" date="2021-01" db="EMBL/GenBank/DDBJ databases">
        <title>A chromosome-scale assembly of European eel, Anguilla anguilla.</title>
        <authorList>
            <person name="Henkel C."/>
            <person name="Jong-Raadsen S.A."/>
            <person name="Dufour S."/>
            <person name="Weltzien F.-A."/>
            <person name="Palstra A.P."/>
            <person name="Pelster B."/>
            <person name="Spaink H.P."/>
            <person name="Van Den Thillart G.E."/>
            <person name="Jansen H."/>
            <person name="Zahm M."/>
            <person name="Klopp C."/>
            <person name="Cedric C."/>
            <person name="Louis A."/>
            <person name="Berthelot C."/>
            <person name="Parey E."/>
            <person name="Roest Crollius H."/>
            <person name="Montfort J."/>
            <person name="Robinson-Rechavi M."/>
            <person name="Bucao C."/>
            <person name="Bouchez O."/>
            <person name="Gislard M."/>
            <person name="Lluch J."/>
            <person name="Milhes M."/>
            <person name="Lampietro C."/>
            <person name="Lopez Roques C."/>
            <person name="Donnadieu C."/>
            <person name="Braasch I."/>
            <person name="Desvignes T."/>
            <person name="Postlethwait J."/>
            <person name="Bobe J."/>
            <person name="Guiguen Y."/>
            <person name="Dirks R."/>
        </authorList>
    </citation>
    <scope>NUCLEOTIDE SEQUENCE</scope>
    <source>
        <strain evidence="2">Tag_6206</strain>
        <tissue evidence="2">Liver</tissue>
    </source>
</reference>
<keyword evidence="1" id="KW-0812">Transmembrane</keyword>
<keyword evidence="1" id="KW-0472">Membrane</keyword>
<dbReference type="EMBL" id="JAFIRN010000745">
    <property type="protein sequence ID" value="KAG5829993.1"/>
    <property type="molecule type" value="Genomic_DNA"/>
</dbReference>
<feature type="transmembrane region" description="Helical" evidence="1">
    <location>
        <begin position="135"/>
        <end position="156"/>
    </location>
</feature>
<dbReference type="InterPro" id="IPR013783">
    <property type="entry name" value="Ig-like_fold"/>
</dbReference>
<dbReference type="CDD" id="cd00096">
    <property type="entry name" value="Ig"/>
    <property type="match status" value="1"/>
</dbReference>
<evidence type="ECO:0008006" key="4">
    <source>
        <dbReference type="Google" id="ProtNLM"/>
    </source>
</evidence>
<dbReference type="SUPFAM" id="SSF48726">
    <property type="entry name" value="Immunoglobulin"/>
    <property type="match status" value="1"/>
</dbReference>
<dbReference type="InterPro" id="IPR036179">
    <property type="entry name" value="Ig-like_dom_sf"/>
</dbReference>
<dbReference type="AlphaFoldDB" id="A0A9D3RHE6"/>
<protein>
    <recommendedName>
        <fullName evidence="4">Immunoglobulin subtype domain-containing protein</fullName>
    </recommendedName>
</protein>
<sequence length="165" mass="18409">QTGSKFRVYPPARNARVSVEQDGATLRVLNLTKEDYGNYTITVTDDAGRQASAHRTVTESEVAPRVSIPLLCEVSHDSEQWDIPNKLYPFETCVRNYTCTVSSSLGTSSNHFYNTSCDTNPDKPETGGHDCTTPWVLVGILFAILVSVAVCFYCVWRERYLTGFL</sequence>
<accession>A0A9D3RHE6</accession>
<feature type="non-terminal residue" evidence="2">
    <location>
        <position position="1"/>
    </location>
</feature>
<dbReference type="Proteomes" id="UP001044222">
    <property type="component" value="Unassembled WGS sequence"/>
</dbReference>
<gene>
    <name evidence="2" type="ORF">ANANG_G00319610</name>
</gene>